<dbReference type="Proteomes" id="UP000799755">
    <property type="component" value="Unassembled WGS sequence"/>
</dbReference>
<evidence type="ECO:0000313" key="1">
    <source>
        <dbReference type="EMBL" id="KAF2476162.1"/>
    </source>
</evidence>
<gene>
    <name evidence="1" type="ORF">BDR25DRAFT_349281</name>
</gene>
<sequence length="217" mass="24745">MQASGCPTVEKGCQVCRNNIFKHSALVHPHHLSPSAAKENHQRLKQYSAHWMRWAWVAAVMVRWNAYSKECNGVIVKGYLGARFWHPSSVSPALVGPESFFHQKQRGYVCTFMPMESRAEMILFHQQRDISENHDVGKLPAVWLMVRRKANFYNSLVKFSASCERFHFVKGEMQRCRDFCTVFGKSPQLPVFQSATNGVSRITSAANADVPKKKSLK</sequence>
<name>A0ACB6RAN9_9PLEO</name>
<dbReference type="EMBL" id="MU003494">
    <property type="protein sequence ID" value="KAF2476162.1"/>
    <property type="molecule type" value="Genomic_DNA"/>
</dbReference>
<keyword evidence="2" id="KW-1185">Reference proteome</keyword>
<reference evidence="1" key="1">
    <citation type="journal article" date="2020" name="Stud. Mycol.">
        <title>101 Dothideomycetes genomes: a test case for predicting lifestyles and emergence of pathogens.</title>
        <authorList>
            <person name="Haridas S."/>
            <person name="Albert R."/>
            <person name="Binder M."/>
            <person name="Bloem J."/>
            <person name="Labutti K."/>
            <person name="Salamov A."/>
            <person name="Andreopoulos B."/>
            <person name="Baker S."/>
            <person name="Barry K."/>
            <person name="Bills G."/>
            <person name="Bluhm B."/>
            <person name="Cannon C."/>
            <person name="Castanera R."/>
            <person name="Culley D."/>
            <person name="Daum C."/>
            <person name="Ezra D."/>
            <person name="Gonzalez J."/>
            <person name="Henrissat B."/>
            <person name="Kuo A."/>
            <person name="Liang C."/>
            <person name="Lipzen A."/>
            <person name="Lutzoni F."/>
            <person name="Magnuson J."/>
            <person name="Mondo S."/>
            <person name="Nolan M."/>
            <person name="Ohm R."/>
            <person name="Pangilinan J."/>
            <person name="Park H.-J."/>
            <person name="Ramirez L."/>
            <person name="Alfaro M."/>
            <person name="Sun H."/>
            <person name="Tritt A."/>
            <person name="Yoshinaga Y."/>
            <person name="Zwiers L.-H."/>
            <person name="Turgeon B."/>
            <person name="Goodwin S."/>
            <person name="Spatafora J."/>
            <person name="Crous P."/>
            <person name="Grigoriev I."/>
        </authorList>
    </citation>
    <scope>NUCLEOTIDE SEQUENCE</scope>
    <source>
        <strain evidence="1">ATCC 200398</strain>
    </source>
</reference>
<comment type="caution">
    <text evidence="1">The sequence shown here is derived from an EMBL/GenBank/DDBJ whole genome shotgun (WGS) entry which is preliminary data.</text>
</comment>
<accession>A0ACB6RAN9</accession>
<evidence type="ECO:0000313" key="2">
    <source>
        <dbReference type="Proteomes" id="UP000799755"/>
    </source>
</evidence>
<protein>
    <submittedName>
        <fullName evidence="1">Uncharacterized protein</fullName>
    </submittedName>
</protein>
<proteinExistence type="predicted"/>
<organism evidence="1 2">
    <name type="scientific">Lindgomyces ingoldianus</name>
    <dbReference type="NCBI Taxonomy" id="673940"/>
    <lineage>
        <taxon>Eukaryota</taxon>
        <taxon>Fungi</taxon>
        <taxon>Dikarya</taxon>
        <taxon>Ascomycota</taxon>
        <taxon>Pezizomycotina</taxon>
        <taxon>Dothideomycetes</taxon>
        <taxon>Pleosporomycetidae</taxon>
        <taxon>Pleosporales</taxon>
        <taxon>Lindgomycetaceae</taxon>
        <taxon>Lindgomyces</taxon>
    </lineage>
</organism>